<comment type="caution">
    <text evidence="10">The sequence shown here is derived from an EMBL/GenBank/DDBJ whole genome shotgun (WGS) entry which is preliminary data.</text>
</comment>
<dbReference type="SUPFAM" id="SSF54862">
    <property type="entry name" value="4Fe-4S ferredoxins"/>
    <property type="match status" value="1"/>
</dbReference>
<evidence type="ECO:0000256" key="5">
    <source>
        <dbReference type="ARBA" id="ARBA00022827"/>
    </source>
</evidence>
<keyword evidence="7" id="KW-0408">Iron</keyword>
<dbReference type="Pfam" id="PF13187">
    <property type="entry name" value="Fer4_9"/>
    <property type="match status" value="1"/>
</dbReference>
<accession>A0A6P1ZPG2</accession>
<evidence type="ECO:0000313" key="11">
    <source>
        <dbReference type="Proteomes" id="UP000434052"/>
    </source>
</evidence>
<evidence type="ECO:0000259" key="9">
    <source>
        <dbReference type="PROSITE" id="PS51379"/>
    </source>
</evidence>
<dbReference type="InterPro" id="IPR017900">
    <property type="entry name" value="4Fe4S_Fe_S_CS"/>
</dbReference>
<dbReference type="PANTHER" id="PTHR43498:SF1">
    <property type="entry name" value="COB--COM HETERODISULFIDE REDUCTASE IRON-SULFUR SUBUNIT A"/>
    <property type="match status" value="1"/>
</dbReference>
<dbReference type="PROSITE" id="PS00198">
    <property type="entry name" value="4FE4S_FER_1"/>
    <property type="match status" value="2"/>
</dbReference>
<dbReference type="PROSITE" id="PS51379">
    <property type="entry name" value="4FE4S_FER_2"/>
    <property type="match status" value="2"/>
</dbReference>
<evidence type="ECO:0000256" key="3">
    <source>
        <dbReference type="ARBA" id="ARBA00022485"/>
    </source>
</evidence>
<dbReference type="GO" id="GO:0046872">
    <property type="term" value="F:metal ion binding"/>
    <property type="evidence" value="ECO:0007669"/>
    <property type="project" value="UniProtKB-KW"/>
</dbReference>
<keyword evidence="5" id="KW-0285">Flavoprotein</keyword>
<dbReference type="EMBL" id="QMIF01000001">
    <property type="protein sequence ID" value="TVM36387.1"/>
    <property type="molecule type" value="Genomic_DNA"/>
</dbReference>
<sequence>MAEKIGVYFDKSCLSPVLDAETLEEYVQNKWGDLCPVVKSHTMLPSEDGQKMIQADIDAGEIDAVLVCGSSPRLDWEFFTFDGVLVERVNLREQCILSYEDADGNPIDLDEEAPEELVGIAQDYINMGVAKLKSGKYPHLDVEELNRTILVLGGGWTGLNAALNTAKAGYETILVEREAELGGAAKNFYKTVPLGHPYTEAHETGLDKLIAEVEGHEKITVKKSSTLSKLKGQPGQYTASIKSSGGEEELPIGSVVMATGWQAQDTKYLAPLGYGAIKDVVTAKEFELMAKEGRVNKPSDGSPAKKVAFVLDLSALDPGGRIYKDLAECELTEEVEGEGDPHSEVEVEEITQRDWEGYQHLPMSNSVSSLVALKQANYVLEKSDDAISYIFYDSMVVQGVFEKYYKAAQDKPGMMLSKGRVTAVEEADGGLVVKVSDSLFGGDIEVAVDMVVLPTGIVPTSAKEAVMHFDYRQGPAFPDLALFEGFADSNYICFPYETRRTGVYAAGAVRQPMLLDYATEDAAGAALKAIQCLESVNRGVSVHPRSGDPSYPVFNFVRCTQCKRCTEECPFGALDDDEKGTPLPNWNRCRRCGTCMGACPERVISFDNYGIGMMSDVVRQYTVPDSIEEGGPRILIMACENDAYPALDMAAMRGKHWSPFVRIMPVRCLGSVNAIWIKDAMSRGTDGVMLLGCKYGDDYQCHFVKGSEICNRRKENIAETLNQLGIEPERVEQYEVAIDEYDKVPELIDQFIKDVLKMGPNPFKGY</sequence>
<evidence type="ECO:0000313" key="10">
    <source>
        <dbReference type="EMBL" id="TVM36387.1"/>
    </source>
</evidence>
<dbReference type="Proteomes" id="UP000434052">
    <property type="component" value="Unassembled WGS sequence"/>
</dbReference>
<dbReference type="Gene3D" id="3.30.70.20">
    <property type="match status" value="1"/>
</dbReference>
<feature type="domain" description="4Fe-4S ferredoxin-type" evidence="9">
    <location>
        <begin position="580"/>
        <end position="609"/>
    </location>
</feature>
<dbReference type="InterPro" id="IPR036188">
    <property type="entry name" value="FAD/NAD-bd_sf"/>
</dbReference>
<dbReference type="GO" id="GO:0016491">
    <property type="term" value="F:oxidoreductase activity"/>
    <property type="evidence" value="ECO:0007669"/>
    <property type="project" value="UniProtKB-KW"/>
</dbReference>
<evidence type="ECO:0000256" key="2">
    <source>
        <dbReference type="ARBA" id="ARBA00006561"/>
    </source>
</evidence>
<evidence type="ECO:0000256" key="4">
    <source>
        <dbReference type="ARBA" id="ARBA00022723"/>
    </source>
</evidence>
<keyword evidence="4" id="KW-0479">Metal-binding</keyword>
<dbReference type="InterPro" id="IPR039650">
    <property type="entry name" value="HdrA-like"/>
</dbReference>
<dbReference type="GO" id="GO:0051539">
    <property type="term" value="F:4 iron, 4 sulfur cluster binding"/>
    <property type="evidence" value="ECO:0007669"/>
    <property type="project" value="UniProtKB-KW"/>
</dbReference>
<dbReference type="PANTHER" id="PTHR43498">
    <property type="entry name" value="FERREDOXIN:COB-COM HETERODISULFIDE REDUCTASE SUBUNIT A"/>
    <property type="match status" value="1"/>
</dbReference>
<dbReference type="InterPro" id="IPR003813">
    <property type="entry name" value="MvhD/FlpD"/>
</dbReference>
<dbReference type="SUPFAM" id="SSF51905">
    <property type="entry name" value="FAD/NAD(P)-binding domain"/>
    <property type="match status" value="1"/>
</dbReference>
<keyword evidence="5" id="KW-0274">FAD</keyword>
<dbReference type="RefSeq" id="WP_144233424.1">
    <property type="nucleotide sequence ID" value="NZ_QMIF01000001.1"/>
</dbReference>
<proteinExistence type="inferred from homology"/>
<dbReference type="OrthoDB" id="9758544at2"/>
<name>A0A6P1ZPG2_9BACT</name>
<keyword evidence="6" id="KW-0560">Oxidoreductase</keyword>
<dbReference type="Gene3D" id="3.50.50.60">
    <property type="entry name" value="FAD/NAD(P)-binding domain"/>
    <property type="match status" value="1"/>
</dbReference>
<dbReference type="AlphaFoldDB" id="A0A6P1ZPG2"/>
<evidence type="ECO:0000256" key="1">
    <source>
        <dbReference type="ARBA" id="ARBA00001974"/>
    </source>
</evidence>
<reference evidence="10 11" key="1">
    <citation type="submission" date="2018-06" db="EMBL/GenBank/DDBJ databases">
        <title>Complete genome of Desulfovibrio marinus P48SEP.</title>
        <authorList>
            <person name="Crispim J.S."/>
            <person name="Vidigal P.M.P."/>
            <person name="Silva L.C.F."/>
            <person name="Araujo L.C."/>
            <person name="Laguardia C.N."/>
            <person name="Dias R.S."/>
            <person name="Sousa M.P."/>
            <person name="Paula S.O."/>
            <person name="Silva C."/>
        </authorList>
    </citation>
    <scope>NUCLEOTIDE SEQUENCE [LARGE SCALE GENOMIC DNA]</scope>
    <source>
        <strain evidence="10 11">P48SEP</strain>
    </source>
</reference>
<dbReference type="Pfam" id="PF12831">
    <property type="entry name" value="FAD_oxidored"/>
    <property type="match status" value="1"/>
</dbReference>
<protein>
    <submittedName>
        <fullName evidence="10">Heterodisulfide reductase subunit A</fullName>
    </submittedName>
</protein>
<keyword evidence="8" id="KW-0411">Iron-sulfur</keyword>
<keyword evidence="3" id="KW-0004">4Fe-4S</keyword>
<organism evidence="10 11">
    <name type="scientific">Oceanidesulfovibrio marinus</name>
    <dbReference type="NCBI Taxonomy" id="370038"/>
    <lineage>
        <taxon>Bacteria</taxon>
        <taxon>Pseudomonadati</taxon>
        <taxon>Thermodesulfobacteriota</taxon>
        <taxon>Desulfovibrionia</taxon>
        <taxon>Desulfovibrionales</taxon>
        <taxon>Desulfovibrionaceae</taxon>
        <taxon>Oceanidesulfovibrio</taxon>
    </lineage>
</organism>
<comment type="cofactor">
    <cofactor evidence="1">
        <name>FAD</name>
        <dbReference type="ChEBI" id="CHEBI:57692"/>
    </cofactor>
</comment>
<evidence type="ECO:0000256" key="6">
    <source>
        <dbReference type="ARBA" id="ARBA00023002"/>
    </source>
</evidence>
<evidence type="ECO:0000256" key="7">
    <source>
        <dbReference type="ARBA" id="ARBA00023004"/>
    </source>
</evidence>
<comment type="similarity">
    <text evidence="2">Belongs to the HdrA family.</text>
</comment>
<dbReference type="InterPro" id="IPR017896">
    <property type="entry name" value="4Fe4S_Fe-S-bd"/>
</dbReference>
<evidence type="ECO:0000256" key="8">
    <source>
        <dbReference type="ARBA" id="ARBA00023014"/>
    </source>
</evidence>
<gene>
    <name evidence="10" type="ORF">DQK91_00240</name>
</gene>
<dbReference type="Pfam" id="PF02662">
    <property type="entry name" value="FlpD"/>
    <property type="match status" value="1"/>
</dbReference>
<feature type="domain" description="4Fe-4S ferredoxin-type" evidence="9">
    <location>
        <begin position="550"/>
        <end position="579"/>
    </location>
</feature>